<dbReference type="GO" id="GO:0005886">
    <property type="term" value="C:plasma membrane"/>
    <property type="evidence" value="ECO:0007669"/>
    <property type="project" value="UniProtKB-SubCell"/>
</dbReference>
<feature type="transmembrane region" description="Helical" evidence="6">
    <location>
        <begin position="71"/>
        <end position="95"/>
    </location>
</feature>
<evidence type="ECO:0000256" key="6">
    <source>
        <dbReference type="SAM" id="Phobius"/>
    </source>
</evidence>
<keyword evidence="3 6" id="KW-0812">Transmembrane</keyword>
<feature type="transmembrane region" description="Helical" evidence="6">
    <location>
        <begin position="12"/>
        <end position="36"/>
    </location>
</feature>
<dbReference type="SUPFAM" id="SSF81342">
    <property type="entry name" value="Transmembrane di-heme cytochromes"/>
    <property type="match status" value="1"/>
</dbReference>
<evidence type="ECO:0000256" key="4">
    <source>
        <dbReference type="ARBA" id="ARBA00022989"/>
    </source>
</evidence>
<keyword evidence="4 6" id="KW-1133">Transmembrane helix</keyword>
<reference evidence="8" key="1">
    <citation type="submission" date="2020-07" db="EMBL/GenBank/DDBJ databases">
        <title>Huge and variable diversity of episymbiotic CPR bacteria and DPANN archaea in groundwater ecosystems.</title>
        <authorList>
            <person name="He C.Y."/>
            <person name="Keren R."/>
            <person name="Whittaker M."/>
            <person name="Farag I.F."/>
            <person name="Doudna J."/>
            <person name="Cate J.H.D."/>
            <person name="Banfield J.F."/>
        </authorList>
    </citation>
    <scope>NUCLEOTIDE SEQUENCE</scope>
    <source>
        <strain evidence="8">NC_groundwater_17_Pr7_B-0.1um_64_12</strain>
    </source>
</reference>
<evidence type="ECO:0000313" key="8">
    <source>
        <dbReference type="EMBL" id="MBI1756463.1"/>
    </source>
</evidence>
<feature type="transmembrane region" description="Helical" evidence="6">
    <location>
        <begin position="180"/>
        <end position="200"/>
    </location>
</feature>
<keyword evidence="2" id="KW-1003">Cell membrane</keyword>
<feature type="transmembrane region" description="Helical" evidence="6">
    <location>
        <begin position="139"/>
        <end position="160"/>
    </location>
</feature>
<evidence type="ECO:0000259" key="7">
    <source>
        <dbReference type="Pfam" id="PF01292"/>
    </source>
</evidence>
<proteinExistence type="predicted"/>
<dbReference type="GO" id="GO:0020037">
    <property type="term" value="F:heme binding"/>
    <property type="evidence" value="ECO:0007669"/>
    <property type="project" value="TreeGrafter"/>
</dbReference>
<comment type="subcellular location">
    <subcellularLocation>
        <location evidence="1">Cell membrane</location>
        <topology evidence="1">Multi-pass membrane protein</topology>
    </subcellularLocation>
</comment>
<dbReference type="PANTHER" id="PTHR30485">
    <property type="entry name" value="NI/FE-HYDROGENASE 1 B-TYPE CYTOCHROME SUBUNIT"/>
    <property type="match status" value="1"/>
</dbReference>
<keyword evidence="5 6" id="KW-0472">Membrane</keyword>
<dbReference type="Gene3D" id="1.20.950.20">
    <property type="entry name" value="Transmembrane di-heme cytochromes, Chain C"/>
    <property type="match status" value="1"/>
</dbReference>
<dbReference type="GO" id="GO:0022904">
    <property type="term" value="P:respiratory electron transport chain"/>
    <property type="evidence" value="ECO:0007669"/>
    <property type="project" value="InterPro"/>
</dbReference>
<dbReference type="InterPro" id="IPR051542">
    <property type="entry name" value="Hydrogenase_cytochrome"/>
</dbReference>
<dbReference type="Pfam" id="PF01292">
    <property type="entry name" value="Ni_hydr_CYTB"/>
    <property type="match status" value="1"/>
</dbReference>
<dbReference type="GO" id="GO:0009055">
    <property type="term" value="F:electron transfer activity"/>
    <property type="evidence" value="ECO:0007669"/>
    <property type="project" value="InterPro"/>
</dbReference>
<evidence type="ECO:0000256" key="3">
    <source>
        <dbReference type="ARBA" id="ARBA00022692"/>
    </source>
</evidence>
<dbReference type="InterPro" id="IPR016174">
    <property type="entry name" value="Di-haem_cyt_TM"/>
</dbReference>
<evidence type="ECO:0000256" key="2">
    <source>
        <dbReference type="ARBA" id="ARBA00022475"/>
    </source>
</evidence>
<accession>A0A931PTI0</accession>
<feature type="domain" description="Cytochrome b561 bacterial/Ni-hydrogenase" evidence="7">
    <location>
        <begin position="8"/>
        <end position="213"/>
    </location>
</feature>
<evidence type="ECO:0000313" key="9">
    <source>
        <dbReference type="Proteomes" id="UP000727962"/>
    </source>
</evidence>
<gene>
    <name evidence="8" type="ORF">HYR64_05075</name>
</gene>
<dbReference type="InterPro" id="IPR011577">
    <property type="entry name" value="Cyt_b561_bac/Ni-Hgenase"/>
</dbReference>
<protein>
    <submittedName>
        <fullName evidence="8">Cytochrome b/b6 domain-containing protein</fullName>
    </submittedName>
</protein>
<dbReference type="PANTHER" id="PTHR30485:SF1">
    <property type="entry name" value="CYTOCHROME YDHU-RELATED"/>
    <property type="match status" value="1"/>
</dbReference>
<evidence type="ECO:0000256" key="1">
    <source>
        <dbReference type="ARBA" id="ARBA00004651"/>
    </source>
</evidence>
<organism evidence="8 9">
    <name type="scientific">Fimbriimonas ginsengisoli</name>
    <dbReference type="NCBI Taxonomy" id="1005039"/>
    <lineage>
        <taxon>Bacteria</taxon>
        <taxon>Bacillati</taxon>
        <taxon>Armatimonadota</taxon>
        <taxon>Fimbriimonadia</taxon>
        <taxon>Fimbriimonadales</taxon>
        <taxon>Fimbriimonadaceae</taxon>
        <taxon>Fimbriimonas</taxon>
    </lineage>
</organism>
<dbReference type="AlphaFoldDB" id="A0A931PTI0"/>
<evidence type="ECO:0000256" key="5">
    <source>
        <dbReference type="ARBA" id="ARBA00023136"/>
    </source>
</evidence>
<dbReference type="Proteomes" id="UP000727962">
    <property type="component" value="Unassembled WGS sequence"/>
</dbReference>
<sequence>MQRLERKHPLSIRWFHWINFVVLAILVWSGLLIYWANAVYGIRFGSRELFHFFPDSWFVAFGLNQRLAEGMAWHFFAMWLFAANGLLYVLALAISGEWRHLVPKRGSMRIAIQVFLHDLHLRKAPPEGAGDKYNGAQRYAYTGVVLMGIGSVLTGLAIHKPIQASGLAALLGGYDFARQLHFWLMGAFVLFFGVHVAQVMRAGWNNFRAMVTGYELTDIPEAPKSTPAAAPALKEKAG</sequence>
<dbReference type="EMBL" id="JACOSL010000031">
    <property type="protein sequence ID" value="MBI1756463.1"/>
    <property type="molecule type" value="Genomic_DNA"/>
</dbReference>
<comment type="caution">
    <text evidence="8">The sequence shown here is derived from an EMBL/GenBank/DDBJ whole genome shotgun (WGS) entry which is preliminary data.</text>
</comment>
<name>A0A931PTI0_FIMGI</name>